<dbReference type="EMBL" id="CACVBS010000068">
    <property type="protein sequence ID" value="CAA7268636.1"/>
    <property type="molecule type" value="Genomic_DNA"/>
</dbReference>
<accession>A0A8S0WY47</accession>
<comment type="caution">
    <text evidence="1">The sequence shown here is derived from an EMBL/GenBank/DDBJ whole genome shotgun (WGS) entry which is preliminary data.</text>
</comment>
<name>A0A8S0WY47_CYCAE</name>
<organism evidence="1 2">
    <name type="scientific">Cyclocybe aegerita</name>
    <name type="common">Black poplar mushroom</name>
    <name type="synonym">Agrocybe aegerita</name>
    <dbReference type="NCBI Taxonomy" id="1973307"/>
    <lineage>
        <taxon>Eukaryota</taxon>
        <taxon>Fungi</taxon>
        <taxon>Dikarya</taxon>
        <taxon>Basidiomycota</taxon>
        <taxon>Agaricomycotina</taxon>
        <taxon>Agaricomycetes</taxon>
        <taxon>Agaricomycetidae</taxon>
        <taxon>Agaricales</taxon>
        <taxon>Agaricineae</taxon>
        <taxon>Bolbitiaceae</taxon>
        <taxon>Cyclocybe</taxon>
    </lineage>
</organism>
<reference evidence="1 2" key="1">
    <citation type="submission" date="2020-01" db="EMBL/GenBank/DDBJ databases">
        <authorList>
            <person name="Gupta K D."/>
        </authorList>
    </citation>
    <scope>NUCLEOTIDE SEQUENCE [LARGE SCALE GENOMIC DNA]</scope>
</reference>
<gene>
    <name evidence="1" type="ORF">AAE3_LOCUS10702</name>
</gene>
<keyword evidence="2" id="KW-1185">Reference proteome</keyword>
<evidence type="ECO:0000313" key="1">
    <source>
        <dbReference type="EMBL" id="CAA7268636.1"/>
    </source>
</evidence>
<protein>
    <submittedName>
        <fullName evidence="1">Uncharacterized protein</fullName>
    </submittedName>
</protein>
<proteinExistence type="predicted"/>
<dbReference type="OrthoDB" id="3039255at2759"/>
<dbReference type="Proteomes" id="UP000467700">
    <property type="component" value="Unassembled WGS sequence"/>
</dbReference>
<evidence type="ECO:0000313" key="2">
    <source>
        <dbReference type="Proteomes" id="UP000467700"/>
    </source>
</evidence>
<sequence length="214" mass="24741">MNERYGSAKVTLFSPQRYRDHERCARVRELHLQPGRVQDKVGTVFQRLENPPTVKQPSMWRRFYQTSRRRPKPATGWEQARGMVQELIEFMHSLKNVERLYIRCNVQQEIAGFNTDSFDAFESSMPLILAGWTAYGLTLRSLTLDFPLEAMSSVLLNGQHFLPSLEALKVIVNFPDEDNVAQFVLTSFIDRHSTALQFLTITMAEDIRLPSFLS</sequence>
<dbReference type="AlphaFoldDB" id="A0A8S0WY47"/>